<evidence type="ECO:0000313" key="4">
    <source>
        <dbReference type="EMBL" id="HIX02176.1"/>
    </source>
</evidence>
<dbReference type="SUPFAM" id="SSF56235">
    <property type="entry name" value="N-terminal nucleophile aminohydrolases (Ntn hydrolases)"/>
    <property type="match status" value="1"/>
</dbReference>
<dbReference type="GO" id="GO:0016787">
    <property type="term" value="F:hydrolase activity"/>
    <property type="evidence" value="ECO:0007669"/>
    <property type="project" value="UniProtKB-KW"/>
</dbReference>
<dbReference type="AlphaFoldDB" id="A0A9D1UXF1"/>
<proteinExistence type="inferred from homology"/>
<feature type="domain" description="Choloylglycine hydrolase/NAAA C-terminal" evidence="3">
    <location>
        <begin position="17"/>
        <end position="342"/>
    </location>
</feature>
<dbReference type="Gene3D" id="3.60.60.10">
    <property type="entry name" value="Penicillin V Acylase, Chain A"/>
    <property type="match status" value="1"/>
</dbReference>
<protein>
    <submittedName>
        <fullName evidence="4">Choloylglycine hydrolase family protein</fullName>
    </submittedName>
</protein>
<dbReference type="PANTHER" id="PTHR35527:SF2">
    <property type="entry name" value="HYDROLASE"/>
    <property type="match status" value="1"/>
</dbReference>
<gene>
    <name evidence="4" type="ORF">H9861_05410</name>
</gene>
<organism evidence="4 5">
    <name type="scientific">Candidatus Ligilactobacillus excrementigallinarum</name>
    <dbReference type="NCBI Taxonomy" id="2838641"/>
    <lineage>
        <taxon>Bacteria</taxon>
        <taxon>Bacillati</taxon>
        <taxon>Bacillota</taxon>
        <taxon>Bacilli</taxon>
        <taxon>Lactobacillales</taxon>
        <taxon>Lactobacillaceae</taxon>
        <taxon>Ligilactobacillus</taxon>
    </lineage>
</organism>
<reference evidence="4" key="2">
    <citation type="submission" date="2021-04" db="EMBL/GenBank/DDBJ databases">
        <authorList>
            <person name="Gilroy R."/>
        </authorList>
    </citation>
    <scope>NUCLEOTIDE SEQUENCE</scope>
    <source>
        <strain evidence="4">6627</strain>
    </source>
</reference>
<dbReference type="Pfam" id="PF02275">
    <property type="entry name" value="CBAH"/>
    <property type="match status" value="1"/>
</dbReference>
<dbReference type="PANTHER" id="PTHR35527">
    <property type="entry name" value="CHOLOYLGLYCINE HYDROLASE"/>
    <property type="match status" value="1"/>
</dbReference>
<evidence type="ECO:0000256" key="2">
    <source>
        <dbReference type="ARBA" id="ARBA00022801"/>
    </source>
</evidence>
<dbReference type="Proteomes" id="UP000823963">
    <property type="component" value="Unassembled WGS sequence"/>
</dbReference>
<name>A0A9D1UXF1_9LACO</name>
<dbReference type="InterPro" id="IPR052193">
    <property type="entry name" value="Peptidase_C59"/>
</dbReference>
<sequence length="356" mass="40084">MNYQEAKKAAKQVNAGCSSIAWDTKDGKHLWGRNYDFNQIAASAVTAIPRDYQYYTAGTPFDHNLEVNNRIASQYAAIGIGTQSMEVTPVLYEGINEKGLMGGQLFYAGFASYPDVARPNTQVVNPGYVVTHVLAQCATVDEVIELLTKTDTIINQPLVESNVTVHWVFSDRSGETIILEPDNQQITVYRNTAGVLTNSPDYRWHKQNLLSYLNVQNTEFPDRNMDGISVQKPFKGTGALGLPGDFTSQSRFIRASFLKYYGIKGQNEDQGIQYLFHLLDNVAMPLGIVKVENRDDLSAYDESIYTACMCAESLKFYWKSYENTAIHCVDLNRELENSDLKTFPLENRAPEFRLMN</sequence>
<comment type="caution">
    <text evidence="4">The sequence shown here is derived from an EMBL/GenBank/DDBJ whole genome shotgun (WGS) entry which is preliminary data.</text>
</comment>
<dbReference type="EMBL" id="DXFP01000051">
    <property type="protein sequence ID" value="HIX02176.1"/>
    <property type="molecule type" value="Genomic_DNA"/>
</dbReference>
<evidence type="ECO:0000256" key="1">
    <source>
        <dbReference type="ARBA" id="ARBA00006625"/>
    </source>
</evidence>
<evidence type="ECO:0000259" key="3">
    <source>
        <dbReference type="Pfam" id="PF02275"/>
    </source>
</evidence>
<comment type="similarity">
    <text evidence="1">Belongs to the peptidase C59 family.</text>
</comment>
<evidence type="ECO:0000313" key="5">
    <source>
        <dbReference type="Proteomes" id="UP000823963"/>
    </source>
</evidence>
<dbReference type="InterPro" id="IPR029132">
    <property type="entry name" value="CBAH/NAAA_C"/>
</dbReference>
<dbReference type="CDD" id="cd00542">
    <property type="entry name" value="Ntn_PVA"/>
    <property type="match status" value="1"/>
</dbReference>
<keyword evidence="2 4" id="KW-0378">Hydrolase</keyword>
<reference evidence="4" key="1">
    <citation type="journal article" date="2021" name="PeerJ">
        <title>Extensive microbial diversity within the chicken gut microbiome revealed by metagenomics and culture.</title>
        <authorList>
            <person name="Gilroy R."/>
            <person name="Ravi A."/>
            <person name="Getino M."/>
            <person name="Pursley I."/>
            <person name="Horton D.L."/>
            <person name="Alikhan N.F."/>
            <person name="Baker D."/>
            <person name="Gharbi K."/>
            <person name="Hall N."/>
            <person name="Watson M."/>
            <person name="Adriaenssens E.M."/>
            <person name="Foster-Nyarko E."/>
            <person name="Jarju S."/>
            <person name="Secka A."/>
            <person name="Antonio M."/>
            <person name="Oren A."/>
            <person name="Chaudhuri R.R."/>
            <person name="La Ragione R."/>
            <person name="Hildebrand F."/>
            <person name="Pallen M.J."/>
        </authorList>
    </citation>
    <scope>NUCLEOTIDE SEQUENCE</scope>
    <source>
        <strain evidence="4">6627</strain>
    </source>
</reference>
<dbReference type="InterPro" id="IPR029055">
    <property type="entry name" value="Ntn_hydrolases_N"/>
</dbReference>
<accession>A0A9D1UXF1</accession>